<accession>A0A0R2MYC0</accession>
<name>A0A0R2MYC0_9LACO</name>
<dbReference type="Pfam" id="PF10978">
    <property type="entry name" value="DUF2785"/>
    <property type="match status" value="1"/>
</dbReference>
<keyword evidence="2" id="KW-1185">Reference proteome</keyword>
<evidence type="ECO:0008006" key="3">
    <source>
        <dbReference type="Google" id="ProtNLM"/>
    </source>
</evidence>
<dbReference type="EMBL" id="JQCE01000005">
    <property type="protein sequence ID" value="KRO18454.1"/>
    <property type="molecule type" value="Genomic_DNA"/>
</dbReference>
<evidence type="ECO:0000313" key="2">
    <source>
        <dbReference type="Proteomes" id="UP000050969"/>
    </source>
</evidence>
<dbReference type="AlphaFoldDB" id="A0A0R2MYC0"/>
<gene>
    <name evidence="1" type="ORF">IV56_GL001588</name>
</gene>
<dbReference type="Proteomes" id="UP000050969">
    <property type="component" value="Unassembled WGS sequence"/>
</dbReference>
<comment type="caution">
    <text evidence="1">The sequence shown here is derived from an EMBL/GenBank/DDBJ whole genome shotgun (WGS) entry which is preliminary data.</text>
</comment>
<evidence type="ECO:0000313" key="1">
    <source>
        <dbReference type="EMBL" id="KRO18454.1"/>
    </source>
</evidence>
<reference evidence="1 2" key="1">
    <citation type="journal article" date="2015" name="Genome Announc.">
        <title>Expanding the biotechnology potential of lactobacilli through comparative genomics of 213 strains and associated genera.</title>
        <authorList>
            <person name="Sun Z."/>
            <person name="Harris H.M."/>
            <person name="McCann A."/>
            <person name="Guo C."/>
            <person name="Argimon S."/>
            <person name="Zhang W."/>
            <person name="Yang X."/>
            <person name="Jeffery I.B."/>
            <person name="Cooney J.C."/>
            <person name="Kagawa T.F."/>
            <person name="Liu W."/>
            <person name="Song Y."/>
            <person name="Salvetti E."/>
            <person name="Wrobel A."/>
            <person name="Rasinkangas P."/>
            <person name="Parkhill J."/>
            <person name="Rea M.C."/>
            <person name="O'Sullivan O."/>
            <person name="Ritari J."/>
            <person name="Douillard F.P."/>
            <person name="Paul Ross R."/>
            <person name="Yang R."/>
            <person name="Briner A.E."/>
            <person name="Felis G.E."/>
            <person name="de Vos W.M."/>
            <person name="Barrangou R."/>
            <person name="Klaenhammer T.R."/>
            <person name="Caufield P.W."/>
            <person name="Cui Y."/>
            <person name="Zhang H."/>
            <person name="O'Toole P.W."/>
        </authorList>
    </citation>
    <scope>NUCLEOTIDE SEQUENCE [LARGE SCALE GENOMIC DNA]</scope>
    <source>
        <strain evidence="1 2">DSM 24301</strain>
    </source>
</reference>
<dbReference type="OrthoDB" id="7619731at2"/>
<organism evidence="1 2">
    <name type="scientific">Lacticaseibacillus saniviri JCM 17471 = DSM 24301</name>
    <dbReference type="NCBI Taxonomy" id="1293598"/>
    <lineage>
        <taxon>Bacteria</taxon>
        <taxon>Bacillati</taxon>
        <taxon>Bacillota</taxon>
        <taxon>Bacilli</taxon>
        <taxon>Lactobacillales</taxon>
        <taxon>Lactobacillaceae</taxon>
        <taxon>Lacticaseibacillus</taxon>
    </lineage>
</organism>
<protein>
    <recommendedName>
        <fullName evidence="3">DUF2785 domain-containing protein</fullName>
    </recommendedName>
</protein>
<dbReference type="PATRIC" id="fig|1293598.4.peg.1654"/>
<dbReference type="InterPro" id="IPR021247">
    <property type="entry name" value="DUF2785"/>
</dbReference>
<proteinExistence type="predicted"/>
<sequence length="323" mass="37186">MSEQLSNIAQAVKALRTQLTKGEIFAGLPNKIGDLMESIDVEPKQPVIVTSDDLEALSRIREIEKRVKHSPHPQVTDDEISFLVDHLASLSPAVRDKGVFFLMSDLLQMNAFTDQQFHWLFDRLQAPDVLFAHILEPENDAIFLRSFALMILSGVVYADQARYNVLTNDDFDRIALTLATYIVMERDGRGYVDGKGWAHAYTHMGNLLEELSQVNSLPRATKVFLQMVTIEGWRRIETPLIYGEDQRIASYLSGLTQVNPFYVEALLVSLKNWQQSLLQLRPRESIRFWNRWYNRGRLLQAMLLQGEMPEQIQEFVQQVIDVY</sequence>
<dbReference type="RefSeq" id="WP_054776553.1">
    <property type="nucleotide sequence ID" value="NZ_BBBX01000001.1"/>
</dbReference>
<dbReference type="STRING" id="1293598.IV56_GL001588"/>